<dbReference type="Pfam" id="PF00378">
    <property type="entry name" value="ECH_1"/>
    <property type="match status" value="1"/>
</dbReference>
<evidence type="ECO:0000313" key="3">
    <source>
        <dbReference type="EMBL" id="CAE6456850.1"/>
    </source>
</evidence>
<dbReference type="SUPFAM" id="SSF52096">
    <property type="entry name" value="ClpP/crotonase"/>
    <property type="match status" value="1"/>
</dbReference>
<name>A0A8H3GJ86_9AGAM</name>
<evidence type="ECO:0000256" key="2">
    <source>
        <dbReference type="RuleBase" id="RU003707"/>
    </source>
</evidence>
<dbReference type="InterPro" id="IPR001753">
    <property type="entry name" value="Enoyl-CoA_hydra/iso"/>
</dbReference>
<dbReference type="Proteomes" id="UP000663853">
    <property type="component" value="Unassembled WGS sequence"/>
</dbReference>
<dbReference type="EMBL" id="CAJMXA010001269">
    <property type="protein sequence ID" value="CAE6456850.1"/>
    <property type="molecule type" value="Genomic_DNA"/>
</dbReference>
<protein>
    <submittedName>
        <fullName evidence="3">Uncharacterized protein</fullName>
    </submittedName>
</protein>
<accession>A0A8H3GJ86</accession>
<dbReference type="GO" id="GO:0005777">
    <property type="term" value="C:peroxisome"/>
    <property type="evidence" value="ECO:0007669"/>
    <property type="project" value="TreeGrafter"/>
</dbReference>
<comment type="similarity">
    <text evidence="1 2">Belongs to the enoyl-CoA hydratase/isomerase family.</text>
</comment>
<dbReference type="InterPro" id="IPR029045">
    <property type="entry name" value="ClpP/crotonase-like_dom_sf"/>
</dbReference>
<sequence>MSSPGSSSSYPITFPRTLAAGENAMATLTHPSPAIWVLRLHSGPDNRLTNRMCLDVLIPAFDVVESEWRSVWRAAKRDKTGVKEGAEGGFVITGTGDKFFSNGLDYQDAISQPGFMTGVLYPVVSRLLAFPIPTVAALNGHTFAGGYLLALACDYRVMTSGKAWACFNEIHFGAPLPPAFGALIRVKIGHASPALMRKTVLEGHRFTPKELLDAGVVDAVVDGGNEKVLERAIALATAMSGNARGGAWGLIKKEIYREAIQMCADNTRQIMPDEENGFTKAHIARL</sequence>
<comment type="caution">
    <text evidence="3">The sequence shown here is derived from an EMBL/GenBank/DDBJ whole genome shotgun (WGS) entry which is preliminary data.</text>
</comment>
<dbReference type="GO" id="GO:0004165">
    <property type="term" value="F:delta(3)-delta(2)-enoyl-CoA isomerase activity"/>
    <property type="evidence" value="ECO:0007669"/>
    <property type="project" value="TreeGrafter"/>
</dbReference>
<evidence type="ECO:0000256" key="1">
    <source>
        <dbReference type="ARBA" id="ARBA00005254"/>
    </source>
</evidence>
<organism evidence="3 4">
    <name type="scientific">Rhizoctonia solani</name>
    <dbReference type="NCBI Taxonomy" id="456999"/>
    <lineage>
        <taxon>Eukaryota</taxon>
        <taxon>Fungi</taxon>
        <taxon>Dikarya</taxon>
        <taxon>Basidiomycota</taxon>
        <taxon>Agaricomycotina</taxon>
        <taxon>Agaricomycetes</taxon>
        <taxon>Cantharellales</taxon>
        <taxon>Ceratobasidiaceae</taxon>
        <taxon>Rhizoctonia</taxon>
    </lineage>
</organism>
<dbReference type="AlphaFoldDB" id="A0A8H3GJ86"/>
<dbReference type="Gene3D" id="3.90.226.10">
    <property type="entry name" value="2-enoyl-CoA Hydratase, Chain A, domain 1"/>
    <property type="match status" value="1"/>
</dbReference>
<proteinExistence type="inferred from homology"/>
<reference evidence="3" key="1">
    <citation type="submission" date="2021-01" db="EMBL/GenBank/DDBJ databases">
        <authorList>
            <person name="Kaushik A."/>
        </authorList>
    </citation>
    <scope>NUCLEOTIDE SEQUENCE</scope>
    <source>
        <strain evidence="3">AG6-10EEA</strain>
    </source>
</reference>
<dbReference type="PANTHER" id="PTHR11941">
    <property type="entry name" value="ENOYL-COA HYDRATASE-RELATED"/>
    <property type="match status" value="1"/>
</dbReference>
<gene>
    <name evidence="3" type="ORF">RDB_LOCUS56837</name>
</gene>
<dbReference type="PROSITE" id="PS00166">
    <property type="entry name" value="ENOYL_COA_HYDRATASE"/>
    <property type="match status" value="1"/>
</dbReference>
<evidence type="ECO:0000313" key="4">
    <source>
        <dbReference type="Proteomes" id="UP000663853"/>
    </source>
</evidence>
<dbReference type="GO" id="GO:0006635">
    <property type="term" value="P:fatty acid beta-oxidation"/>
    <property type="evidence" value="ECO:0007669"/>
    <property type="project" value="TreeGrafter"/>
</dbReference>
<dbReference type="PANTHER" id="PTHR11941:SF75">
    <property type="entry name" value="ENOYL-COA HYDRATASE_ISOMERASE FAMILY PROTEIN"/>
    <property type="match status" value="1"/>
</dbReference>
<dbReference type="InterPro" id="IPR018376">
    <property type="entry name" value="Enoyl-CoA_hyd/isom_CS"/>
</dbReference>
<dbReference type="CDD" id="cd06558">
    <property type="entry name" value="crotonase-like"/>
    <property type="match status" value="1"/>
</dbReference>